<dbReference type="GO" id="GO:0010133">
    <property type="term" value="P:L-proline catabolic process to L-glutamate"/>
    <property type="evidence" value="ECO:0007669"/>
    <property type="project" value="TreeGrafter"/>
</dbReference>
<evidence type="ECO:0000256" key="1">
    <source>
        <dbReference type="ARBA" id="ARBA00004786"/>
    </source>
</evidence>
<dbReference type="SUPFAM" id="SSF53720">
    <property type="entry name" value="ALDH-like"/>
    <property type="match status" value="1"/>
</dbReference>
<comment type="pathway">
    <text evidence="1">Amino-acid degradation; L-proline degradation into L-glutamate; L-glutamate from L-proline: step 2/2.</text>
</comment>
<dbReference type="EC" id="1.2.1.88" evidence="2"/>
<proteinExistence type="predicted"/>
<dbReference type="InterPro" id="IPR016160">
    <property type="entry name" value="Ald_DH_CS_CYS"/>
</dbReference>
<dbReference type="FunFam" id="3.40.605.10:FF:000006">
    <property type="entry name" value="1-pyrroline-5-carboxylate dehydrogenase"/>
    <property type="match status" value="1"/>
</dbReference>
<dbReference type="Pfam" id="PF00171">
    <property type="entry name" value="Aldedh"/>
    <property type="match status" value="1"/>
</dbReference>
<evidence type="ECO:0000313" key="7">
    <source>
        <dbReference type="EMBL" id="VVU95539.1"/>
    </source>
</evidence>
<comment type="catalytic activity">
    <reaction evidence="5">
        <text>L-glutamate 5-semialdehyde + NAD(+) + H2O = L-glutamate + NADH + 2 H(+)</text>
        <dbReference type="Rhea" id="RHEA:30235"/>
        <dbReference type="ChEBI" id="CHEBI:15377"/>
        <dbReference type="ChEBI" id="CHEBI:15378"/>
        <dbReference type="ChEBI" id="CHEBI:29985"/>
        <dbReference type="ChEBI" id="CHEBI:57540"/>
        <dbReference type="ChEBI" id="CHEBI:57945"/>
        <dbReference type="ChEBI" id="CHEBI:58066"/>
        <dbReference type="EC" id="1.2.1.88"/>
    </reaction>
</comment>
<keyword evidence="4" id="KW-0520">NAD</keyword>
<dbReference type="GO" id="GO:0003842">
    <property type="term" value="F:L-glutamate gamma-semialdehyde dehydrogenase activity"/>
    <property type="evidence" value="ECO:0007669"/>
    <property type="project" value="UniProtKB-EC"/>
</dbReference>
<evidence type="ECO:0000256" key="4">
    <source>
        <dbReference type="ARBA" id="ARBA00023027"/>
    </source>
</evidence>
<name>A0A5E8CL45_9ZZZZ</name>
<dbReference type="InterPro" id="IPR050485">
    <property type="entry name" value="Proline_metab_enzyme"/>
</dbReference>
<reference evidence="7" key="1">
    <citation type="submission" date="2019-09" db="EMBL/GenBank/DDBJ databases">
        <authorList>
            <person name="Needham M D."/>
        </authorList>
    </citation>
    <scope>NUCLEOTIDE SEQUENCE</scope>
</reference>
<dbReference type="PANTHER" id="PTHR42862:SF1">
    <property type="entry name" value="DELTA-1-PYRROLINE-5-CARBOXYLATE DEHYDROGENASE 2, ISOFORM A-RELATED"/>
    <property type="match status" value="1"/>
</dbReference>
<protein>
    <recommendedName>
        <fullName evidence="2">L-glutamate gamma-semialdehyde dehydrogenase</fullName>
        <ecNumber evidence="2">1.2.1.88</ecNumber>
    </recommendedName>
</protein>
<evidence type="ECO:0000256" key="2">
    <source>
        <dbReference type="ARBA" id="ARBA00012884"/>
    </source>
</evidence>
<dbReference type="EMBL" id="CABVLZ010000005">
    <property type="protein sequence ID" value="VVU95539.1"/>
    <property type="molecule type" value="Genomic_DNA"/>
</dbReference>
<dbReference type="AlphaFoldDB" id="A0A5E8CL45"/>
<dbReference type="InterPro" id="IPR016163">
    <property type="entry name" value="Ald_DH_C"/>
</dbReference>
<dbReference type="Gene3D" id="3.40.605.10">
    <property type="entry name" value="Aldehyde Dehydrogenase, Chain A, domain 1"/>
    <property type="match status" value="1"/>
</dbReference>
<evidence type="ECO:0000259" key="6">
    <source>
        <dbReference type="Pfam" id="PF00171"/>
    </source>
</evidence>
<organism evidence="7">
    <name type="scientific">seawater metagenome</name>
    <dbReference type="NCBI Taxonomy" id="1561972"/>
    <lineage>
        <taxon>unclassified sequences</taxon>
        <taxon>metagenomes</taxon>
        <taxon>ecological metagenomes</taxon>
    </lineage>
</organism>
<dbReference type="InterPro" id="IPR016162">
    <property type="entry name" value="Ald_DH_N"/>
</dbReference>
<keyword evidence="3" id="KW-0560">Oxidoreductase</keyword>
<evidence type="ECO:0000256" key="5">
    <source>
        <dbReference type="ARBA" id="ARBA00048142"/>
    </source>
</evidence>
<accession>A0A5E8CL45</accession>
<dbReference type="GO" id="GO:0005759">
    <property type="term" value="C:mitochondrial matrix"/>
    <property type="evidence" value="ECO:0007669"/>
    <property type="project" value="TreeGrafter"/>
</dbReference>
<dbReference type="PANTHER" id="PTHR42862">
    <property type="entry name" value="DELTA-1-PYRROLINE-5-CARBOXYLATE DEHYDROGENASE 1, ISOFORM A-RELATED"/>
    <property type="match status" value="1"/>
</dbReference>
<dbReference type="PROSITE" id="PS00070">
    <property type="entry name" value="ALDEHYDE_DEHYDR_CYS"/>
    <property type="match status" value="1"/>
</dbReference>
<feature type="domain" description="Aldehyde dehydrogenase" evidence="6">
    <location>
        <begin position="57"/>
        <end position="514"/>
    </location>
</feature>
<dbReference type="Gene3D" id="3.40.309.10">
    <property type="entry name" value="Aldehyde Dehydrogenase, Chain A, domain 2"/>
    <property type="match status" value="1"/>
</dbReference>
<dbReference type="InterPro" id="IPR016161">
    <property type="entry name" value="Ald_DH/histidinol_DH"/>
</dbReference>
<evidence type="ECO:0000256" key="3">
    <source>
        <dbReference type="ARBA" id="ARBA00023002"/>
    </source>
</evidence>
<gene>
    <name evidence="7" type="ORF">CPAV1605_1290</name>
</gene>
<dbReference type="InterPro" id="IPR015590">
    <property type="entry name" value="Aldehyde_DH_dom"/>
</dbReference>
<sequence length="527" mass="59543">MSRNSVIKKVVNHVGKFNYMDKVPITVRKEIQSIKQNPPIIPINIGGKEIVKNLKPQYCPYQKDVIIAEYSSADKNDIYNAINSSNKGKKIWNEFSLNQKMDIFEKAANLVTSKYENKLLASTIIGQGKTIYEAEIDAISELSDFLNFNRKYMIELNNENLINSQDAINTQSWTSLSGFVAAVSPFNFTAIGGNLATAPLFMGNAVIWKPSDFSILSNYYIYELLLEAGVPAETLQFVPSEPEIFMNTILESPKFGGLAFTGSSSVFKDILKKVYTNIDSYESFPRIIGETGGNNYHFVFPDMEKKIEEIVNLTIRGAFGYSGQKCSATKRLYIPEQLYDNFVSTLNKKLKYYKFGNPENDYIFSSSVIHQKSYNNCVSHILSNKYKIVSETNLFDNRIGNFVFPTIIHEKDPYSEIWKKEIFGPCLLIHKYKEKDLEKIANICTSISGTNLTGSVFYKESKYNNIFNKYFANNVGNLYINDKSTGSVVGQQPFGGFGLSGTNDKAGSKYFLTRFGNSIVTKTKNKF</sequence>